<feature type="region of interest" description="Disordered" evidence="1">
    <location>
        <begin position="91"/>
        <end position="167"/>
    </location>
</feature>
<dbReference type="InterPro" id="IPR018800">
    <property type="entry name" value="PRCC"/>
</dbReference>
<protein>
    <submittedName>
        <fullName evidence="3">Proline-rich protein PRCC isoform X1</fullName>
    </submittedName>
</protein>
<feature type="compositionally biased region" description="Polar residues" evidence="1">
    <location>
        <begin position="338"/>
        <end position="347"/>
    </location>
</feature>
<dbReference type="GeneID" id="112054217"/>
<proteinExistence type="predicted"/>
<dbReference type="RefSeq" id="XP_023949687.2">
    <property type="nucleotide sequence ID" value="XM_024093919.2"/>
</dbReference>
<feature type="compositionally biased region" description="Polar residues" evidence="1">
    <location>
        <begin position="152"/>
        <end position="161"/>
    </location>
</feature>
<gene>
    <name evidence="3" type="primary">LOC112054217</name>
</gene>
<feature type="compositionally biased region" description="Acidic residues" evidence="1">
    <location>
        <begin position="10"/>
        <end position="19"/>
    </location>
</feature>
<dbReference type="OrthoDB" id="206969at2759"/>
<reference evidence="3" key="2">
    <citation type="submission" date="2025-08" db="UniProtKB">
        <authorList>
            <consortium name="RefSeq"/>
        </authorList>
    </citation>
    <scope>IDENTIFICATION</scope>
</reference>
<dbReference type="PANTHER" id="PTHR13621">
    <property type="entry name" value="PROLINE-RICH PROTEIN PRCC"/>
    <property type="match status" value="1"/>
</dbReference>
<dbReference type="GO" id="GO:0005634">
    <property type="term" value="C:nucleus"/>
    <property type="evidence" value="ECO:0007669"/>
    <property type="project" value="TreeGrafter"/>
</dbReference>
<organism evidence="2 3">
    <name type="scientific">Bicyclus anynana</name>
    <name type="common">Squinting bush brown butterfly</name>
    <dbReference type="NCBI Taxonomy" id="110368"/>
    <lineage>
        <taxon>Eukaryota</taxon>
        <taxon>Metazoa</taxon>
        <taxon>Ecdysozoa</taxon>
        <taxon>Arthropoda</taxon>
        <taxon>Hexapoda</taxon>
        <taxon>Insecta</taxon>
        <taxon>Pterygota</taxon>
        <taxon>Neoptera</taxon>
        <taxon>Endopterygota</taxon>
        <taxon>Lepidoptera</taxon>
        <taxon>Glossata</taxon>
        <taxon>Ditrysia</taxon>
        <taxon>Papilionoidea</taxon>
        <taxon>Nymphalidae</taxon>
        <taxon>Satyrinae</taxon>
        <taxon>Satyrini</taxon>
        <taxon>Mycalesina</taxon>
        <taxon>Bicyclus</taxon>
    </lineage>
</organism>
<evidence type="ECO:0000313" key="2">
    <source>
        <dbReference type="Proteomes" id="UP001652582"/>
    </source>
</evidence>
<reference evidence="2" key="1">
    <citation type="submission" date="2025-05" db="UniProtKB">
        <authorList>
            <consortium name="RefSeq"/>
        </authorList>
    </citation>
    <scope>NUCLEOTIDE SEQUENCE [LARGE SCALE GENOMIC DNA]</scope>
</reference>
<name>A0A6J1NWT4_BICAN</name>
<feature type="region of interest" description="Disordered" evidence="1">
    <location>
        <begin position="338"/>
        <end position="359"/>
    </location>
</feature>
<dbReference type="Pfam" id="PF10253">
    <property type="entry name" value="PRCC"/>
    <property type="match status" value="1"/>
</dbReference>
<sequence>MALVAYDNSDSSEYEEEENTITQIKKEDKVDETDQVAQNVLSIFSQLPQPSNMKKDILEEDDDILHKKEHSNDVKPKSRITIPSLNDFKDVEQTVPSTKTRLPNGKKSGLLSILPEPRNAVRSTTKSLIPNVVAQKPQTSTAKRKPLPSPAKITNKSSLITDYSDDSDNEDVQNDFFSFNKKEELPIADLPLEDDKESLVTLKKEPRSIESYFKKEIEHVEVPTETNVAAANSDDYYSLNVEQYAEAGNSNEVVLDDEAILKLCGTRAKRKREEIQIVDVNQQEVLGDSKEWLLKGLMDDTTKRQSASKKHGNEPTSQQKRKHQITYLAHQAKANEAELQNQWANNRMSKRKTQSKYGF</sequence>
<accession>A0A6J1NWT4</accession>
<feature type="region of interest" description="Disordered" evidence="1">
    <location>
        <begin position="1"/>
        <end position="21"/>
    </location>
</feature>
<dbReference type="KEGG" id="bany:112054217"/>
<keyword evidence="2" id="KW-1185">Reference proteome</keyword>
<evidence type="ECO:0000256" key="1">
    <source>
        <dbReference type="SAM" id="MobiDB-lite"/>
    </source>
</evidence>
<feature type="compositionally biased region" description="Basic residues" evidence="1">
    <location>
        <begin position="348"/>
        <end position="359"/>
    </location>
</feature>
<evidence type="ECO:0000313" key="3">
    <source>
        <dbReference type="RefSeq" id="XP_023949687.2"/>
    </source>
</evidence>
<dbReference type="PANTHER" id="PTHR13621:SF2">
    <property type="entry name" value="PROLINE-RICH PROTEIN PRCC"/>
    <property type="match status" value="1"/>
</dbReference>
<dbReference type="Proteomes" id="UP001652582">
    <property type="component" value="Chromosome 1"/>
</dbReference>
<dbReference type="AlphaFoldDB" id="A0A6J1NWT4"/>
<feature type="region of interest" description="Disordered" evidence="1">
    <location>
        <begin position="300"/>
        <end position="325"/>
    </location>
</feature>